<dbReference type="GO" id="GO:0016758">
    <property type="term" value="F:hexosyltransferase activity"/>
    <property type="evidence" value="ECO:0007669"/>
    <property type="project" value="UniProtKB-ARBA"/>
</dbReference>
<dbReference type="Pfam" id="PF00535">
    <property type="entry name" value="Glycos_transf_2"/>
    <property type="match status" value="1"/>
</dbReference>
<comment type="caution">
    <text evidence="2">The sequence shown here is derived from an EMBL/GenBank/DDBJ whole genome shotgun (WGS) entry which is preliminary data.</text>
</comment>
<dbReference type="InterPro" id="IPR029044">
    <property type="entry name" value="Nucleotide-diphossugar_trans"/>
</dbReference>
<sequence length="285" mass="31399">MTPRVSVVIPAYKNEQYIEATIRSVLDQTFEDFELVVADHSSPDSTWDLLQQFADDPRVSLHRTEAGGGARRNWNAVTTRAEGELVKLVCGDDLIHPTMLEEQVRAFDESGPDVLLVASQRDLVDARGETFVTGRGLGRLDGVVDGRAALRATVRSGTNIFGEPACVMMRTAALEKAGWWQDLRYYIDAGSYAPVLAMGKMFAQRTSLASFRVSASQWSVRLMRQQADEAAEFHRIAQSLAPETISDWDVRVGDAMAHVVAMQRRAAYAVLGRRMEPLPAAAASV</sequence>
<accession>A0AA41QAY8</accession>
<dbReference type="PANTHER" id="PTHR22916">
    <property type="entry name" value="GLYCOSYLTRANSFERASE"/>
    <property type="match status" value="1"/>
</dbReference>
<dbReference type="AlphaFoldDB" id="A0AA41QAY8"/>
<dbReference type="Gene3D" id="3.90.550.10">
    <property type="entry name" value="Spore Coat Polysaccharide Biosynthesis Protein SpsA, Chain A"/>
    <property type="match status" value="1"/>
</dbReference>
<dbReference type="CDD" id="cd00761">
    <property type="entry name" value="Glyco_tranf_GTA_type"/>
    <property type="match status" value="1"/>
</dbReference>
<dbReference type="PANTHER" id="PTHR22916:SF3">
    <property type="entry name" value="UDP-GLCNAC:BETAGAL BETA-1,3-N-ACETYLGLUCOSAMINYLTRANSFERASE-LIKE PROTEIN 1"/>
    <property type="match status" value="1"/>
</dbReference>
<evidence type="ECO:0000313" key="2">
    <source>
        <dbReference type="EMBL" id="MCF4120115.1"/>
    </source>
</evidence>
<reference evidence="2" key="1">
    <citation type="submission" date="2022-01" db="EMBL/GenBank/DDBJ databases">
        <title>Antribacter sp. nov., isolated from Guizhou of China.</title>
        <authorList>
            <person name="Chengliang C."/>
            <person name="Ya Z."/>
        </authorList>
    </citation>
    <scope>NUCLEOTIDE SEQUENCE</scope>
    <source>
        <strain evidence="2">KLBMP 9083</strain>
    </source>
</reference>
<name>A0AA41QAY8_9MICO</name>
<dbReference type="EMBL" id="JAKGSG010000013">
    <property type="protein sequence ID" value="MCF4120115.1"/>
    <property type="molecule type" value="Genomic_DNA"/>
</dbReference>
<dbReference type="InterPro" id="IPR001173">
    <property type="entry name" value="Glyco_trans_2-like"/>
</dbReference>
<gene>
    <name evidence="2" type="ORF">L1785_03905</name>
</gene>
<dbReference type="Proteomes" id="UP001165405">
    <property type="component" value="Unassembled WGS sequence"/>
</dbReference>
<organism evidence="2 3">
    <name type="scientific">Antribacter soli</name>
    <dbReference type="NCBI Taxonomy" id="2910976"/>
    <lineage>
        <taxon>Bacteria</taxon>
        <taxon>Bacillati</taxon>
        <taxon>Actinomycetota</taxon>
        <taxon>Actinomycetes</taxon>
        <taxon>Micrococcales</taxon>
        <taxon>Promicromonosporaceae</taxon>
        <taxon>Antribacter</taxon>
    </lineage>
</organism>
<evidence type="ECO:0000259" key="1">
    <source>
        <dbReference type="Pfam" id="PF00535"/>
    </source>
</evidence>
<protein>
    <submittedName>
        <fullName evidence="2">Glycosyltransferase</fullName>
    </submittedName>
</protein>
<dbReference type="RefSeq" id="WP_236087828.1">
    <property type="nucleotide sequence ID" value="NZ_JAKGSG010000013.1"/>
</dbReference>
<keyword evidence="3" id="KW-1185">Reference proteome</keyword>
<feature type="domain" description="Glycosyltransferase 2-like" evidence="1">
    <location>
        <begin position="6"/>
        <end position="132"/>
    </location>
</feature>
<evidence type="ECO:0000313" key="3">
    <source>
        <dbReference type="Proteomes" id="UP001165405"/>
    </source>
</evidence>
<proteinExistence type="predicted"/>
<dbReference type="SUPFAM" id="SSF53448">
    <property type="entry name" value="Nucleotide-diphospho-sugar transferases"/>
    <property type="match status" value="1"/>
</dbReference>